<dbReference type="KEGG" id="thel:IG193_08385"/>
<dbReference type="AlphaFoldDB" id="A0A7L9FGK0"/>
<protein>
    <submittedName>
        <fullName evidence="4">Rubrerythrin</fullName>
    </submittedName>
</protein>
<gene>
    <name evidence="4" type="ORF">IG193_08385</name>
</gene>
<comment type="subcellular location">
    <subcellularLocation>
        <location evidence="1">Encapsulin nanocompartment</location>
    </subcellularLocation>
</comment>
<dbReference type="EMBL" id="CP062310">
    <property type="protein sequence ID" value="QOJ78751.1"/>
    <property type="molecule type" value="Genomic_DNA"/>
</dbReference>
<sequence length="97" mass="10873">MLAKNPVELPARKVFSKEELAQALRLAIIAELDAINLYEQLASASDDPLVKKVFLDVAKEEKTHVGEFLSLLKKLDPEQVKELEKGEKEVKELSGEK</sequence>
<keyword evidence="2" id="KW-1284">Encapsulin nanocompartment</keyword>
<evidence type="ECO:0000256" key="2">
    <source>
        <dbReference type="ARBA" id="ARBA00033787"/>
    </source>
</evidence>
<reference evidence="4 5" key="1">
    <citation type="submission" date="2020-10" db="EMBL/GenBank/DDBJ databases">
        <title>Thermofilum lucidum 3507LT sp. nov. a novel member of Thermofilaceae family isolated from Chile hot spring, and proposal of description order Thermofilales.</title>
        <authorList>
            <person name="Zayulina K.S."/>
            <person name="Elcheninov A.G."/>
            <person name="Toshchakov S.V."/>
            <person name="Kublanov I.V."/>
        </authorList>
    </citation>
    <scope>NUCLEOTIDE SEQUENCE [LARGE SCALE GENOMIC DNA]</scope>
    <source>
        <strain evidence="4 5">3507LT</strain>
    </source>
</reference>
<dbReference type="InterPro" id="IPR051429">
    <property type="entry name" value="Encapsulin_nc"/>
</dbReference>
<dbReference type="PANTHER" id="PTHR37165">
    <property type="entry name" value="PEPTIDASE U56 FAMILY"/>
    <property type="match status" value="1"/>
</dbReference>
<feature type="domain" description="Rubrerythrin diiron-binding" evidence="3">
    <location>
        <begin position="23"/>
        <end position="88"/>
    </location>
</feature>
<dbReference type="Proteomes" id="UP000594121">
    <property type="component" value="Chromosome"/>
</dbReference>
<evidence type="ECO:0000313" key="5">
    <source>
        <dbReference type="Proteomes" id="UP000594121"/>
    </source>
</evidence>
<dbReference type="GO" id="GO:0140737">
    <property type="term" value="C:encapsulin nanocompartment"/>
    <property type="evidence" value="ECO:0007669"/>
    <property type="project" value="UniProtKB-SubCell"/>
</dbReference>
<dbReference type="GeneID" id="59149907"/>
<dbReference type="InterPro" id="IPR003251">
    <property type="entry name" value="Rr_diiron-bd_dom"/>
</dbReference>
<dbReference type="PANTHER" id="PTHR37165:SF1">
    <property type="entry name" value="TYPE 1 ENCAPSULIN SHELL PROTEIN"/>
    <property type="match status" value="1"/>
</dbReference>
<evidence type="ECO:0000313" key="4">
    <source>
        <dbReference type="EMBL" id="QOJ78751.1"/>
    </source>
</evidence>
<dbReference type="Pfam" id="PF02915">
    <property type="entry name" value="Rubrerythrin"/>
    <property type="match status" value="1"/>
</dbReference>
<dbReference type="InParanoid" id="A0A7L9FGK0"/>
<keyword evidence="5" id="KW-1185">Reference proteome</keyword>
<evidence type="ECO:0000259" key="3">
    <source>
        <dbReference type="Pfam" id="PF02915"/>
    </source>
</evidence>
<dbReference type="Gene3D" id="6.10.140.1960">
    <property type="match status" value="1"/>
</dbReference>
<name>A0A7L9FGK0_9CREN</name>
<dbReference type="InterPro" id="IPR009078">
    <property type="entry name" value="Ferritin-like_SF"/>
</dbReference>
<dbReference type="RefSeq" id="WP_192818723.1">
    <property type="nucleotide sequence ID" value="NZ_CP062310.1"/>
</dbReference>
<dbReference type="SUPFAM" id="SSF47240">
    <property type="entry name" value="Ferritin-like"/>
    <property type="match status" value="1"/>
</dbReference>
<accession>A0A7L9FGK0</accession>
<dbReference type="GO" id="GO:0016491">
    <property type="term" value="F:oxidoreductase activity"/>
    <property type="evidence" value="ECO:0007669"/>
    <property type="project" value="InterPro"/>
</dbReference>
<proteinExistence type="predicted"/>
<dbReference type="GO" id="GO:0046872">
    <property type="term" value="F:metal ion binding"/>
    <property type="evidence" value="ECO:0007669"/>
    <property type="project" value="InterPro"/>
</dbReference>
<organism evidence="4 5">
    <name type="scientific">Infirmifilum lucidum</name>
    <dbReference type="NCBI Taxonomy" id="2776706"/>
    <lineage>
        <taxon>Archaea</taxon>
        <taxon>Thermoproteota</taxon>
        <taxon>Thermoprotei</taxon>
        <taxon>Thermofilales</taxon>
        <taxon>Thermofilaceae</taxon>
        <taxon>Infirmifilum</taxon>
    </lineage>
</organism>
<evidence type="ECO:0000256" key="1">
    <source>
        <dbReference type="ARBA" id="ARBA00033738"/>
    </source>
</evidence>